<sequence length="138" mass="16645">MLQNRKETLFTIISMLIVVTMGLFFKYYKGIASEWFNNSFSTLFYEIFWCLFIFLWVRHPKAVNKIPIWVFIATCIIEFLQLWKPPLLQQIRATFVGRMILGSTFVWSDFIYYIFGSLLGWLWLWQLQRVFNAKKDVC</sequence>
<dbReference type="Pfam" id="PF10990">
    <property type="entry name" value="DUF2809"/>
    <property type="match status" value="1"/>
</dbReference>
<gene>
    <name evidence="2" type="ORF">KME60_15315</name>
</gene>
<dbReference type="EMBL" id="JAHHGZ010000015">
    <property type="protein sequence ID" value="MBW4668752.1"/>
    <property type="molecule type" value="Genomic_DNA"/>
</dbReference>
<reference evidence="2" key="1">
    <citation type="submission" date="2021-05" db="EMBL/GenBank/DDBJ databases">
        <authorList>
            <person name="Pietrasiak N."/>
            <person name="Ward R."/>
            <person name="Stajich J.E."/>
            <person name="Kurbessoian T."/>
        </authorList>
    </citation>
    <scope>NUCLEOTIDE SEQUENCE</scope>
    <source>
        <strain evidence="2">GSE-NOS-MK-12-04C</strain>
    </source>
</reference>
<feature type="transmembrane region" description="Helical" evidence="1">
    <location>
        <begin position="66"/>
        <end position="84"/>
    </location>
</feature>
<evidence type="ECO:0000313" key="3">
    <source>
        <dbReference type="Proteomes" id="UP000729701"/>
    </source>
</evidence>
<dbReference type="InterPro" id="IPR021257">
    <property type="entry name" value="DUF2809"/>
</dbReference>
<dbReference type="Proteomes" id="UP000729701">
    <property type="component" value="Unassembled WGS sequence"/>
</dbReference>
<accession>A0A951QPH4</accession>
<organism evidence="2 3">
    <name type="scientific">Cyanomargarita calcarea GSE-NOS-MK-12-04C</name>
    <dbReference type="NCBI Taxonomy" id="2839659"/>
    <lineage>
        <taxon>Bacteria</taxon>
        <taxon>Bacillati</taxon>
        <taxon>Cyanobacteriota</taxon>
        <taxon>Cyanophyceae</taxon>
        <taxon>Nostocales</taxon>
        <taxon>Cyanomargaritaceae</taxon>
        <taxon>Cyanomargarita</taxon>
    </lineage>
</organism>
<evidence type="ECO:0000256" key="1">
    <source>
        <dbReference type="SAM" id="Phobius"/>
    </source>
</evidence>
<comment type="caution">
    <text evidence="2">The sequence shown here is derived from an EMBL/GenBank/DDBJ whole genome shotgun (WGS) entry which is preliminary data.</text>
</comment>
<keyword evidence="1" id="KW-0812">Transmembrane</keyword>
<proteinExistence type="predicted"/>
<reference evidence="2" key="2">
    <citation type="journal article" date="2022" name="Microbiol. Resour. Announc.">
        <title>Metagenome Sequencing to Explore Phylogenomics of Terrestrial Cyanobacteria.</title>
        <authorList>
            <person name="Ward R.D."/>
            <person name="Stajich J.E."/>
            <person name="Johansen J.R."/>
            <person name="Huntemann M."/>
            <person name="Clum A."/>
            <person name="Foster B."/>
            <person name="Foster B."/>
            <person name="Roux S."/>
            <person name="Palaniappan K."/>
            <person name="Varghese N."/>
            <person name="Mukherjee S."/>
            <person name="Reddy T.B.K."/>
            <person name="Daum C."/>
            <person name="Copeland A."/>
            <person name="Chen I.A."/>
            <person name="Ivanova N.N."/>
            <person name="Kyrpides N.C."/>
            <person name="Shapiro N."/>
            <person name="Eloe-Fadrosh E.A."/>
            <person name="Pietrasiak N."/>
        </authorList>
    </citation>
    <scope>NUCLEOTIDE SEQUENCE</scope>
    <source>
        <strain evidence="2">GSE-NOS-MK-12-04C</strain>
    </source>
</reference>
<feature type="transmembrane region" description="Helical" evidence="1">
    <location>
        <begin position="9"/>
        <end position="28"/>
    </location>
</feature>
<name>A0A951QPH4_9CYAN</name>
<keyword evidence="1" id="KW-0472">Membrane</keyword>
<protein>
    <submittedName>
        <fullName evidence="2">DUF2809 domain-containing protein</fullName>
    </submittedName>
</protein>
<keyword evidence="1" id="KW-1133">Transmembrane helix</keyword>
<dbReference type="AlphaFoldDB" id="A0A951QPH4"/>
<feature type="transmembrane region" description="Helical" evidence="1">
    <location>
        <begin position="40"/>
        <end position="57"/>
    </location>
</feature>
<evidence type="ECO:0000313" key="2">
    <source>
        <dbReference type="EMBL" id="MBW4668752.1"/>
    </source>
</evidence>
<feature type="transmembrane region" description="Helical" evidence="1">
    <location>
        <begin position="104"/>
        <end position="125"/>
    </location>
</feature>